<evidence type="ECO:0000256" key="3">
    <source>
        <dbReference type="ARBA" id="ARBA00022475"/>
    </source>
</evidence>
<accession>A0AAD9MT20</accession>
<organism evidence="19 20">
    <name type="scientific">Paralvinella palmiformis</name>
    <dbReference type="NCBI Taxonomy" id="53620"/>
    <lineage>
        <taxon>Eukaryota</taxon>
        <taxon>Metazoa</taxon>
        <taxon>Spiralia</taxon>
        <taxon>Lophotrochozoa</taxon>
        <taxon>Annelida</taxon>
        <taxon>Polychaeta</taxon>
        <taxon>Sedentaria</taxon>
        <taxon>Canalipalpata</taxon>
        <taxon>Terebellida</taxon>
        <taxon>Terebelliformia</taxon>
        <taxon>Alvinellidae</taxon>
        <taxon>Paralvinella</taxon>
    </lineage>
</organism>
<evidence type="ECO:0000256" key="5">
    <source>
        <dbReference type="ARBA" id="ARBA00022989"/>
    </source>
</evidence>
<dbReference type="InterPro" id="IPR006029">
    <property type="entry name" value="Neurotrans-gated_channel_TM"/>
</dbReference>
<dbReference type="Gene3D" id="2.70.170.10">
    <property type="entry name" value="Neurotransmitter-gated ion-channel ligand-binding domain"/>
    <property type="match status" value="1"/>
</dbReference>
<comment type="subcellular location">
    <subcellularLocation>
        <location evidence="14">Synaptic cell membrane</location>
        <topology evidence="14">Multi-pass membrane protein</topology>
    </subcellularLocation>
</comment>
<keyword evidence="8 15" id="KW-0472">Membrane</keyword>
<evidence type="ECO:0000256" key="9">
    <source>
        <dbReference type="ARBA" id="ARBA00023157"/>
    </source>
</evidence>
<evidence type="ECO:0000256" key="1">
    <source>
        <dbReference type="ARBA" id="ARBA00009237"/>
    </source>
</evidence>
<feature type="transmembrane region" description="Helical" evidence="15">
    <location>
        <begin position="477"/>
        <end position="501"/>
    </location>
</feature>
<evidence type="ECO:0000256" key="10">
    <source>
        <dbReference type="ARBA" id="ARBA00023170"/>
    </source>
</evidence>
<dbReference type="Pfam" id="PF02931">
    <property type="entry name" value="Neur_chan_LBD"/>
    <property type="match status" value="1"/>
</dbReference>
<proteinExistence type="inferred from homology"/>
<dbReference type="InterPro" id="IPR006201">
    <property type="entry name" value="Neur_channel"/>
</dbReference>
<dbReference type="InterPro" id="IPR006202">
    <property type="entry name" value="Neur_chan_lig-bd"/>
</dbReference>
<evidence type="ECO:0000256" key="11">
    <source>
        <dbReference type="ARBA" id="ARBA00023180"/>
    </source>
</evidence>
<keyword evidence="7 15" id="KW-0406">Ion transport</keyword>
<evidence type="ECO:0000256" key="12">
    <source>
        <dbReference type="ARBA" id="ARBA00023286"/>
    </source>
</evidence>
<evidence type="ECO:0000256" key="14">
    <source>
        <dbReference type="ARBA" id="ARBA00034099"/>
    </source>
</evidence>
<keyword evidence="4 15" id="KW-0812">Transmembrane</keyword>
<keyword evidence="11" id="KW-0325">Glycoprotein</keyword>
<dbReference type="GO" id="GO:0022848">
    <property type="term" value="F:acetylcholine-gated monoatomic cation-selective channel activity"/>
    <property type="evidence" value="ECO:0007669"/>
    <property type="project" value="InterPro"/>
</dbReference>
<feature type="transmembrane region" description="Helical" evidence="15">
    <location>
        <begin position="257"/>
        <end position="275"/>
    </location>
</feature>
<dbReference type="CDD" id="cd19051">
    <property type="entry name" value="LGIC_TM_cation"/>
    <property type="match status" value="1"/>
</dbReference>
<feature type="compositionally biased region" description="Basic residues" evidence="16">
    <location>
        <begin position="345"/>
        <end position="358"/>
    </location>
</feature>
<evidence type="ECO:0000256" key="15">
    <source>
        <dbReference type="RuleBase" id="RU000687"/>
    </source>
</evidence>
<keyword evidence="9" id="KW-1015">Disulfide bond</keyword>
<comment type="similarity">
    <text evidence="1">Belongs to the ligand-gated ion channel (TC 1.A.9) family. Acetylcholine receptor (TC 1.A.9.1) subfamily.</text>
</comment>
<protein>
    <submittedName>
        <fullName evidence="19">Uncharacterized protein</fullName>
    </submittedName>
</protein>
<reference evidence="19" key="1">
    <citation type="journal article" date="2023" name="Mol. Biol. Evol.">
        <title>Third-Generation Sequencing Reveals the Adaptive Role of the Epigenome in Three Deep-Sea Polychaetes.</title>
        <authorList>
            <person name="Perez M."/>
            <person name="Aroh O."/>
            <person name="Sun Y."/>
            <person name="Lan Y."/>
            <person name="Juniper S.K."/>
            <person name="Young C.R."/>
            <person name="Angers B."/>
            <person name="Qian P.Y."/>
        </authorList>
    </citation>
    <scope>NUCLEOTIDE SEQUENCE</scope>
    <source>
        <strain evidence="19">P08H-3</strain>
    </source>
</reference>
<evidence type="ECO:0000259" key="18">
    <source>
        <dbReference type="Pfam" id="PF02932"/>
    </source>
</evidence>
<sequence>MPTPTIPDNRSSKANIPDEQRLLNKILRNYDTSVRPVFNSTSNVVIYFGLTLIQIMDMDEKNQVLVTNCWLEHSWLDERIKWNPSEYNNLSVIRIPAKKLWLPDIVLYNNADDFTTGYMTSNAMVHSDGTIFWSPPSRLRSSCKVDITFFPFDRQVCAMKFGSWTYDQAQVDIVKSRDEVDISSYVTNGEWGLIGSRVERNEVVYPIGDEVYPDVRVYIVIHRRILYYILNIILPCVWLNLLSLLAFCLPPDAGEKITLGITVLLSYSVFNLLIAESMPPTSEFVPLIGIYLTLSMAVTSISVILTVFVLKLHFCGPHQMRVPHWMSWLVLKHMSRLVRCRRGFRSSRERTKQRHQPKNRNNSSLTDDAAEVCLRLVNETHVIRQSPVAELRSAKQLGSRYATSNSNNLRQRELFTTDVGSPSASAVEMSAVDVKRLAVMEEILKYLKIMVAKQDDEDEVNSVVEEWREVAVVVDRFLFWVFLTITSVTTLVMIVFIPLFASY</sequence>
<keyword evidence="13 15" id="KW-0407">Ion channel</keyword>
<dbReference type="Pfam" id="PF02932">
    <property type="entry name" value="Neur_chan_memb"/>
    <property type="match status" value="1"/>
</dbReference>
<dbReference type="PROSITE" id="PS00236">
    <property type="entry name" value="NEUROTR_ION_CHANNEL"/>
    <property type="match status" value="1"/>
</dbReference>
<dbReference type="InterPro" id="IPR002394">
    <property type="entry name" value="Nicotinic_acetylcholine_rcpt"/>
</dbReference>
<dbReference type="EMBL" id="JAODUP010000914">
    <property type="protein sequence ID" value="KAK2142781.1"/>
    <property type="molecule type" value="Genomic_DNA"/>
</dbReference>
<dbReference type="InterPro" id="IPR036734">
    <property type="entry name" value="Neur_chan_lig-bd_sf"/>
</dbReference>
<dbReference type="NCBIfam" id="TIGR00860">
    <property type="entry name" value="LIC"/>
    <property type="match status" value="1"/>
</dbReference>
<evidence type="ECO:0000259" key="17">
    <source>
        <dbReference type="Pfam" id="PF02931"/>
    </source>
</evidence>
<keyword evidence="12" id="KW-1071">Ligand-gated ion channel</keyword>
<feature type="region of interest" description="Disordered" evidence="16">
    <location>
        <begin position="345"/>
        <end position="364"/>
    </location>
</feature>
<keyword evidence="3" id="KW-1003">Cell membrane</keyword>
<gene>
    <name evidence="19" type="ORF">LSH36_914g00018</name>
</gene>
<dbReference type="Gene3D" id="1.20.58.390">
    <property type="entry name" value="Neurotransmitter-gated ion-channel transmembrane domain"/>
    <property type="match status" value="2"/>
</dbReference>
<feature type="domain" description="Neurotransmitter-gated ion-channel transmembrane" evidence="18">
    <location>
        <begin position="232"/>
        <end position="493"/>
    </location>
</feature>
<dbReference type="InterPro" id="IPR036719">
    <property type="entry name" value="Neuro-gated_channel_TM_sf"/>
</dbReference>
<dbReference type="PRINTS" id="PR00254">
    <property type="entry name" value="NICOTINICR"/>
</dbReference>
<evidence type="ECO:0000256" key="16">
    <source>
        <dbReference type="SAM" id="MobiDB-lite"/>
    </source>
</evidence>
<dbReference type="SUPFAM" id="SSF63712">
    <property type="entry name" value="Nicotinic receptor ligand binding domain-like"/>
    <property type="match status" value="1"/>
</dbReference>
<evidence type="ECO:0000256" key="2">
    <source>
        <dbReference type="ARBA" id="ARBA00022448"/>
    </source>
</evidence>
<keyword evidence="5 15" id="KW-1133">Transmembrane helix</keyword>
<dbReference type="AlphaFoldDB" id="A0AAD9MT20"/>
<dbReference type="GO" id="GO:0045211">
    <property type="term" value="C:postsynaptic membrane"/>
    <property type="evidence" value="ECO:0007669"/>
    <property type="project" value="InterPro"/>
</dbReference>
<feature type="transmembrane region" description="Helical" evidence="15">
    <location>
        <begin position="225"/>
        <end position="250"/>
    </location>
</feature>
<name>A0AAD9MT20_9ANNE</name>
<feature type="domain" description="Neurotransmitter-gated ion-channel ligand-binding" evidence="17">
    <location>
        <begin position="19"/>
        <end position="225"/>
    </location>
</feature>
<evidence type="ECO:0000256" key="8">
    <source>
        <dbReference type="ARBA" id="ARBA00023136"/>
    </source>
</evidence>
<dbReference type="Proteomes" id="UP001208570">
    <property type="component" value="Unassembled WGS sequence"/>
</dbReference>
<comment type="caution">
    <text evidence="19">The sequence shown here is derived from an EMBL/GenBank/DDBJ whole genome shotgun (WGS) entry which is preliminary data.</text>
</comment>
<evidence type="ECO:0000256" key="13">
    <source>
        <dbReference type="ARBA" id="ARBA00023303"/>
    </source>
</evidence>
<dbReference type="CDD" id="cd18997">
    <property type="entry name" value="LGIC_ECD_nAChR"/>
    <property type="match status" value="1"/>
</dbReference>
<dbReference type="InterPro" id="IPR038050">
    <property type="entry name" value="Neuro_actylchol_rec"/>
</dbReference>
<dbReference type="SUPFAM" id="SSF90112">
    <property type="entry name" value="Neurotransmitter-gated ion-channel transmembrane pore"/>
    <property type="match status" value="1"/>
</dbReference>
<keyword evidence="10" id="KW-0675">Receptor</keyword>
<evidence type="ECO:0000256" key="7">
    <source>
        <dbReference type="ARBA" id="ARBA00023065"/>
    </source>
</evidence>
<dbReference type="FunFam" id="2.70.170.10:FF:000016">
    <property type="entry name" value="Nicotinic acetylcholine receptor subunit"/>
    <property type="match status" value="1"/>
</dbReference>
<dbReference type="FunFam" id="1.20.58.390:FF:000073">
    <property type="entry name" value="Neuronal acetylcholine receptor subunit alpha-9-II"/>
    <property type="match status" value="1"/>
</dbReference>
<keyword evidence="2 15" id="KW-0813">Transport</keyword>
<dbReference type="PRINTS" id="PR00252">
    <property type="entry name" value="NRIONCHANNEL"/>
</dbReference>
<evidence type="ECO:0000256" key="6">
    <source>
        <dbReference type="ARBA" id="ARBA00023018"/>
    </source>
</evidence>
<keyword evidence="6" id="KW-0770">Synapse</keyword>
<evidence type="ECO:0000256" key="4">
    <source>
        <dbReference type="ARBA" id="ARBA00022692"/>
    </source>
</evidence>
<dbReference type="InterPro" id="IPR018000">
    <property type="entry name" value="Neurotransmitter_ion_chnl_CS"/>
</dbReference>
<evidence type="ECO:0000313" key="19">
    <source>
        <dbReference type="EMBL" id="KAK2142781.1"/>
    </source>
</evidence>
<dbReference type="PANTHER" id="PTHR18945">
    <property type="entry name" value="NEUROTRANSMITTER GATED ION CHANNEL"/>
    <property type="match status" value="1"/>
</dbReference>
<keyword evidence="20" id="KW-1185">Reference proteome</keyword>
<dbReference type="GO" id="GO:0004888">
    <property type="term" value="F:transmembrane signaling receptor activity"/>
    <property type="evidence" value="ECO:0007669"/>
    <property type="project" value="InterPro"/>
</dbReference>
<feature type="transmembrane region" description="Helical" evidence="15">
    <location>
        <begin position="287"/>
        <end position="310"/>
    </location>
</feature>
<evidence type="ECO:0000313" key="20">
    <source>
        <dbReference type="Proteomes" id="UP001208570"/>
    </source>
</evidence>